<accession>A0ABP7GTM5</accession>
<dbReference type="CDD" id="cd00063">
    <property type="entry name" value="FN3"/>
    <property type="match status" value="1"/>
</dbReference>
<reference evidence="2" key="1">
    <citation type="journal article" date="2019" name="Int. J. Syst. Evol. Microbiol.">
        <title>The Global Catalogue of Microorganisms (GCM) 10K type strain sequencing project: providing services to taxonomists for standard genome sequencing and annotation.</title>
        <authorList>
            <consortium name="The Broad Institute Genomics Platform"/>
            <consortium name="The Broad Institute Genome Sequencing Center for Infectious Disease"/>
            <person name="Wu L."/>
            <person name="Ma J."/>
        </authorList>
    </citation>
    <scope>NUCLEOTIDE SEQUENCE [LARGE SCALE GENOMIC DNA]</scope>
    <source>
        <strain evidence="2">JCM 17337</strain>
    </source>
</reference>
<evidence type="ECO:0000313" key="2">
    <source>
        <dbReference type="Proteomes" id="UP001500748"/>
    </source>
</evidence>
<comment type="caution">
    <text evidence="1">The sequence shown here is derived from an EMBL/GenBank/DDBJ whole genome shotgun (WGS) entry which is preliminary data.</text>
</comment>
<name>A0ABP7GTM5_9FLAO</name>
<dbReference type="EMBL" id="BAABDU010000004">
    <property type="protein sequence ID" value="GAA3773784.1"/>
    <property type="molecule type" value="Genomic_DNA"/>
</dbReference>
<evidence type="ECO:0000313" key="1">
    <source>
        <dbReference type="EMBL" id="GAA3773784.1"/>
    </source>
</evidence>
<dbReference type="Proteomes" id="UP001500748">
    <property type="component" value="Unassembled WGS sequence"/>
</dbReference>
<keyword evidence="2" id="KW-1185">Reference proteome</keyword>
<dbReference type="Gene3D" id="2.60.40.10">
    <property type="entry name" value="Immunoglobulins"/>
    <property type="match status" value="1"/>
</dbReference>
<dbReference type="InterPro" id="IPR003961">
    <property type="entry name" value="FN3_dom"/>
</dbReference>
<sequence>MYRQVEQGPFVLVNLPQKTDSYYSDYGLYFSTSYTYKVRIVYNGFISNYSNEFKITTPAW</sequence>
<proteinExistence type="predicted"/>
<protein>
    <submittedName>
        <fullName evidence="1">Uncharacterized protein</fullName>
    </submittedName>
</protein>
<dbReference type="SUPFAM" id="SSF49265">
    <property type="entry name" value="Fibronectin type III"/>
    <property type="match status" value="1"/>
</dbReference>
<gene>
    <name evidence="1" type="ORF">GCM10022423_30570</name>
</gene>
<organism evidence="1 2">
    <name type="scientific">Flavobacterium ginsengiterrae</name>
    <dbReference type="NCBI Taxonomy" id="871695"/>
    <lineage>
        <taxon>Bacteria</taxon>
        <taxon>Pseudomonadati</taxon>
        <taxon>Bacteroidota</taxon>
        <taxon>Flavobacteriia</taxon>
        <taxon>Flavobacteriales</taxon>
        <taxon>Flavobacteriaceae</taxon>
        <taxon>Flavobacterium</taxon>
    </lineage>
</organism>
<dbReference type="InterPro" id="IPR036116">
    <property type="entry name" value="FN3_sf"/>
</dbReference>
<dbReference type="InterPro" id="IPR013783">
    <property type="entry name" value="Ig-like_fold"/>
</dbReference>